<dbReference type="Proteomes" id="UP001215280">
    <property type="component" value="Unassembled WGS sequence"/>
</dbReference>
<proteinExistence type="predicted"/>
<dbReference type="AlphaFoldDB" id="A0AAD7J8Z9"/>
<accession>A0AAD7J8Z9</accession>
<protein>
    <submittedName>
        <fullName evidence="2">Uncharacterized protein</fullName>
    </submittedName>
</protein>
<feature type="region of interest" description="Disordered" evidence="1">
    <location>
        <begin position="1"/>
        <end position="22"/>
    </location>
</feature>
<dbReference type="EMBL" id="JARJLG010000052">
    <property type="protein sequence ID" value="KAJ7759433.1"/>
    <property type="molecule type" value="Genomic_DNA"/>
</dbReference>
<name>A0AAD7J8Z9_9AGAR</name>
<sequence>MTNTKQTPHGNHLLGARSDTHDADLEAEKNFKKTQSKSRAILGPDWVSGFDSEQYGVECPMQEVDFTEENLFAGLEDINDAQVQQLADFGLQLKAFHAKKVRLRMKKKRTKDKLAFETECPLVSGSGAAVCAWTKRMSILVNLDVPAQLVHAKRWFLQSVAQLDVRGTQLGTASHASCGSQLTGRGKPVLTLRLSTVAQCTSCAGIGSSGESPALVEWGRSETRYGKMGVSLGPTPTKRAVLHKERLRAQRRIGSRKGGRQERAAPEGDGNARQWWHVRVIVPTHPGRLLPFIAVNPVNPHLTLDRPLSRPQWHGRTWDLRRAGHGYSWWDGLEHKHVGLDGKGIRTTHQKSGWGKSLKLGVREWIQSDVQVRVRGWETDADTEENESSHHLPSFHRERKSPFIDGTKADICSLQNEKTVSIRAGQTSGWKETKAGGP</sequence>
<gene>
    <name evidence="2" type="ORF">DFH07DRAFT_772247</name>
</gene>
<feature type="region of interest" description="Disordered" evidence="1">
    <location>
        <begin position="379"/>
        <end position="400"/>
    </location>
</feature>
<organism evidence="2 3">
    <name type="scientific">Mycena maculata</name>
    <dbReference type="NCBI Taxonomy" id="230809"/>
    <lineage>
        <taxon>Eukaryota</taxon>
        <taxon>Fungi</taxon>
        <taxon>Dikarya</taxon>
        <taxon>Basidiomycota</taxon>
        <taxon>Agaricomycotina</taxon>
        <taxon>Agaricomycetes</taxon>
        <taxon>Agaricomycetidae</taxon>
        <taxon>Agaricales</taxon>
        <taxon>Marasmiineae</taxon>
        <taxon>Mycenaceae</taxon>
        <taxon>Mycena</taxon>
    </lineage>
</organism>
<reference evidence="2" key="1">
    <citation type="submission" date="2023-03" db="EMBL/GenBank/DDBJ databases">
        <title>Massive genome expansion in bonnet fungi (Mycena s.s.) driven by repeated elements and novel gene families across ecological guilds.</title>
        <authorList>
            <consortium name="Lawrence Berkeley National Laboratory"/>
            <person name="Harder C.B."/>
            <person name="Miyauchi S."/>
            <person name="Viragh M."/>
            <person name="Kuo A."/>
            <person name="Thoen E."/>
            <person name="Andreopoulos B."/>
            <person name="Lu D."/>
            <person name="Skrede I."/>
            <person name="Drula E."/>
            <person name="Henrissat B."/>
            <person name="Morin E."/>
            <person name="Kohler A."/>
            <person name="Barry K."/>
            <person name="LaButti K."/>
            <person name="Morin E."/>
            <person name="Salamov A."/>
            <person name="Lipzen A."/>
            <person name="Mereny Z."/>
            <person name="Hegedus B."/>
            <person name="Baldrian P."/>
            <person name="Stursova M."/>
            <person name="Weitz H."/>
            <person name="Taylor A."/>
            <person name="Grigoriev I.V."/>
            <person name="Nagy L.G."/>
            <person name="Martin F."/>
            <person name="Kauserud H."/>
        </authorList>
    </citation>
    <scope>NUCLEOTIDE SEQUENCE</scope>
    <source>
        <strain evidence="2">CBHHK188m</strain>
    </source>
</reference>
<feature type="compositionally biased region" description="Basic residues" evidence="1">
    <location>
        <begin position="249"/>
        <end position="258"/>
    </location>
</feature>
<evidence type="ECO:0000313" key="2">
    <source>
        <dbReference type="EMBL" id="KAJ7759433.1"/>
    </source>
</evidence>
<feature type="region of interest" description="Disordered" evidence="1">
    <location>
        <begin position="248"/>
        <end position="270"/>
    </location>
</feature>
<comment type="caution">
    <text evidence="2">The sequence shown here is derived from an EMBL/GenBank/DDBJ whole genome shotgun (WGS) entry which is preliminary data.</text>
</comment>
<evidence type="ECO:0000313" key="3">
    <source>
        <dbReference type="Proteomes" id="UP001215280"/>
    </source>
</evidence>
<keyword evidence="3" id="KW-1185">Reference proteome</keyword>
<evidence type="ECO:0000256" key="1">
    <source>
        <dbReference type="SAM" id="MobiDB-lite"/>
    </source>
</evidence>